<dbReference type="OrthoDB" id="5873647at2759"/>
<accession>A0A0M3K5P3</accession>
<name>A0A0M3K5P3_ANISI</name>
<evidence type="ECO:0000313" key="5">
    <source>
        <dbReference type="Proteomes" id="UP000267096"/>
    </source>
</evidence>
<dbReference type="Gene3D" id="2.60.200.20">
    <property type="match status" value="1"/>
</dbReference>
<keyword evidence="2" id="KW-0812">Transmembrane</keyword>
<dbReference type="PROSITE" id="PS50006">
    <property type="entry name" value="FHA_DOMAIN"/>
    <property type="match status" value="1"/>
</dbReference>
<sequence length="426" mass="47011">MLLPLVASTVGVPSYRSHVTLGLLLPLVALTVGVASYRSHLALGLLLPLVALTVGVASYRSDKLFKFESVGDTVKIGRDKRLCGICVGAYAEGVSRVHMCLEMRKFNNRCTLFAKDLSTYGTGYNGEEISTVQRERQLKCGDTLQIGTFNFTIGSLSSEKNEFSDGYDENDDSVTEKKFLKTNEENSHDKMKCSREFKQTLTRTQFLEDVDKETQQSANQMKPNIFANNSLSTCFSQTKQSQSSSSTQLPPKQFLPSVNGDSDSDSDSGNEPAVAVVNSHPLAKDSSGSSDEGEDQHRLAPKKKKRRILDDEVRTVVAESVFGDTNNEIGNEDADCRMDVDRENETGTHSFENRKAQKNDHCSNSSEKLVEYANLIRHTDDGNSTRYNQTNSSDYGSRPGSAFGLSAGAYNFKRFRKVVIAVFTTV</sequence>
<dbReference type="AlphaFoldDB" id="A0A0M3K5P3"/>
<reference evidence="6" key="1">
    <citation type="submission" date="2017-02" db="UniProtKB">
        <authorList>
            <consortium name="WormBaseParasite"/>
        </authorList>
    </citation>
    <scope>IDENTIFICATION</scope>
</reference>
<evidence type="ECO:0000313" key="6">
    <source>
        <dbReference type="WBParaSite" id="ASIM_0001628401-mRNA-1"/>
    </source>
</evidence>
<keyword evidence="5" id="KW-1185">Reference proteome</keyword>
<dbReference type="InterPro" id="IPR000253">
    <property type="entry name" value="FHA_dom"/>
</dbReference>
<evidence type="ECO:0000259" key="3">
    <source>
        <dbReference type="PROSITE" id="PS50006"/>
    </source>
</evidence>
<feature type="compositionally biased region" description="Low complexity" evidence="1">
    <location>
        <begin position="236"/>
        <end position="252"/>
    </location>
</feature>
<evidence type="ECO:0000313" key="4">
    <source>
        <dbReference type="EMBL" id="VDK55817.1"/>
    </source>
</evidence>
<gene>
    <name evidence="4" type="ORF">ASIM_LOCUS15691</name>
</gene>
<dbReference type="WBParaSite" id="ASIM_0001628401-mRNA-1">
    <property type="protein sequence ID" value="ASIM_0001628401-mRNA-1"/>
    <property type="gene ID" value="ASIM_0001628401"/>
</dbReference>
<feature type="domain" description="FHA" evidence="3">
    <location>
        <begin position="74"/>
        <end position="129"/>
    </location>
</feature>
<evidence type="ECO:0000256" key="1">
    <source>
        <dbReference type="SAM" id="MobiDB-lite"/>
    </source>
</evidence>
<evidence type="ECO:0000256" key="2">
    <source>
        <dbReference type="SAM" id="Phobius"/>
    </source>
</evidence>
<dbReference type="Proteomes" id="UP000267096">
    <property type="component" value="Unassembled WGS sequence"/>
</dbReference>
<feature type="transmembrane region" description="Helical" evidence="2">
    <location>
        <begin position="40"/>
        <end position="59"/>
    </location>
</feature>
<keyword evidence="2" id="KW-0472">Membrane</keyword>
<proteinExistence type="predicted"/>
<feature type="region of interest" description="Disordered" evidence="1">
    <location>
        <begin position="236"/>
        <end position="306"/>
    </location>
</feature>
<dbReference type="InterPro" id="IPR008984">
    <property type="entry name" value="SMAD_FHA_dom_sf"/>
</dbReference>
<organism evidence="6">
    <name type="scientific">Anisakis simplex</name>
    <name type="common">Herring worm</name>
    <dbReference type="NCBI Taxonomy" id="6269"/>
    <lineage>
        <taxon>Eukaryota</taxon>
        <taxon>Metazoa</taxon>
        <taxon>Ecdysozoa</taxon>
        <taxon>Nematoda</taxon>
        <taxon>Chromadorea</taxon>
        <taxon>Rhabditida</taxon>
        <taxon>Spirurina</taxon>
        <taxon>Ascaridomorpha</taxon>
        <taxon>Ascaridoidea</taxon>
        <taxon>Anisakidae</taxon>
        <taxon>Anisakis</taxon>
        <taxon>Anisakis simplex complex</taxon>
    </lineage>
</organism>
<dbReference type="EMBL" id="UYRR01032494">
    <property type="protein sequence ID" value="VDK55817.1"/>
    <property type="molecule type" value="Genomic_DNA"/>
</dbReference>
<keyword evidence="2" id="KW-1133">Transmembrane helix</keyword>
<reference evidence="4 5" key="2">
    <citation type="submission" date="2018-11" db="EMBL/GenBank/DDBJ databases">
        <authorList>
            <consortium name="Pathogen Informatics"/>
        </authorList>
    </citation>
    <scope>NUCLEOTIDE SEQUENCE [LARGE SCALE GENOMIC DNA]</scope>
</reference>
<dbReference type="SUPFAM" id="SSF49879">
    <property type="entry name" value="SMAD/FHA domain"/>
    <property type="match status" value="1"/>
</dbReference>
<protein>
    <submittedName>
        <fullName evidence="6">FHA domain-containing protein</fullName>
    </submittedName>
</protein>